<evidence type="ECO:0000256" key="1">
    <source>
        <dbReference type="ARBA" id="ARBA00001966"/>
    </source>
</evidence>
<dbReference type="SUPFAM" id="SSF102114">
    <property type="entry name" value="Radical SAM enzymes"/>
    <property type="match status" value="1"/>
</dbReference>
<comment type="caution">
    <text evidence="7">The sequence shown here is derived from an EMBL/GenBank/DDBJ whole genome shotgun (WGS) entry which is preliminary data.</text>
</comment>
<proteinExistence type="predicted"/>
<keyword evidence="2" id="KW-0949">S-adenosyl-L-methionine</keyword>
<protein>
    <submittedName>
        <fullName evidence="7">Bacteriocin maturation radical SAM protein 1</fullName>
    </submittedName>
</protein>
<dbReference type="InterPro" id="IPR006638">
    <property type="entry name" value="Elp3/MiaA/NifB-like_rSAM"/>
</dbReference>
<evidence type="ECO:0000256" key="4">
    <source>
        <dbReference type="ARBA" id="ARBA00023004"/>
    </source>
</evidence>
<dbReference type="PANTHER" id="PTHR43409">
    <property type="entry name" value="ANAEROBIC MAGNESIUM-PROTOPORPHYRIN IX MONOMETHYL ESTER CYCLASE-RELATED"/>
    <property type="match status" value="1"/>
</dbReference>
<dbReference type="eggNOG" id="COG1032">
    <property type="taxonomic scope" value="Bacteria"/>
</dbReference>
<dbReference type="SFLD" id="SFLDG01082">
    <property type="entry name" value="B12-binding_domain_containing"/>
    <property type="match status" value="1"/>
</dbReference>
<dbReference type="SMART" id="SM00729">
    <property type="entry name" value="Elp3"/>
    <property type="match status" value="1"/>
</dbReference>
<keyword evidence="8" id="KW-1185">Reference proteome</keyword>
<evidence type="ECO:0000313" key="7">
    <source>
        <dbReference type="EMBL" id="GAF04719.1"/>
    </source>
</evidence>
<dbReference type="SFLD" id="SFLDS00029">
    <property type="entry name" value="Radical_SAM"/>
    <property type="match status" value="1"/>
</dbReference>
<name>W7YQM0_9BACT</name>
<comment type="cofactor">
    <cofactor evidence="1">
        <name>[4Fe-4S] cluster</name>
        <dbReference type="ChEBI" id="CHEBI:49883"/>
    </cofactor>
</comment>
<dbReference type="EMBL" id="BAMD01000054">
    <property type="protein sequence ID" value="GAF04719.1"/>
    <property type="molecule type" value="Genomic_DNA"/>
</dbReference>
<gene>
    <name evidence="7" type="ORF">JCM21142_93436</name>
</gene>
<evidence type="ECO:0000313" key="8">
    <source>
        <dbReference type="Proteomes" id="UP000019402"/>
    </source>
</evidence>
<dbReference type="Proteomes" id="UP000019402">
    <property type="component" value="Unassembled WGS sequence"/>
</dbReference>
<evidence type="ECO:0000256" key="3">
    <source>
        <dbReference type="ARBA" id="ARBA00022723"/>
    </source>
</evidence>
<reference evidence="7 8" key="1">
    <citation type="journal article" date="2014" name="Genome Announc.">
        <title>Draft Genome Sequence of Cytophaga fermentans JCM 21142T, a Facultative Anaerobe Isolated from Marine Mud.</title>
        <authorList>
            <person name="Starns D."/>
            <person name="Oshima K."/>
            <person name="Suda W."/>
            <person name="Iino T."/>
            <person name="Yuki M."/>
            <person name="Inoue J."/>
            <person name="Kitamura K."/>
            <person name="Iida T."/>
            <person name="Darby A."/>
            <person name="Hattori M."/>
            <person name="Ohkuma M."/>
        </authorList>
    </citation>
    <scope>NUCLEOTIDE SEQUENCE [LARGE SCALE GENOMIC DNA]</scope>
    <source>
        <strain evidence="7 8">JCM 21142</strain>
    </source>
</reference>
<keyword evidence="5" id="KW-0411">Iron-sulfur</keyword>
<dbReference type="InterPro" id="IPR058240">
    <property type="entry name" value="rSAM_sf"/>
</dbReference>
<dbReference type="InterPro" id="IPR051198">
    <property type="entry name" value="BchE-like"/>
</dbReference>
<evidence type="ECO:0000259" key="6">
    <source>
        <dbReference type="PROSITE" id="PS51918"/>
    </source>
</evidence>
<dbReference type="GO" id="GO:0003824">
    <property type="term" value="F:catalytic activity"/>
    <property type="evidence" value="ECO:0007669"/>
    <property type="project" value="InterPro"/>
</dbReference>
<evidence type="ECO:0000256" key="2">
    <source>
        <dbReference type="ARBA" id="ARBA00022691"/>
    </source>
</evidence>
<dbReference type="GO" id="GO:0005829">
    <property type="term" value="C:cytosol"/>
    <property type="evidence" value="ECO:0007669"/>
    <property type="project" value="TreeGrafter"/>
</dbReference>
<dbReference type="Gene3D" id="3.80.30.20">
    <property type="entry name" value="tm_1862 like domain"/>
    <property type="match status" value="1"/>
</dbReference>
<organism evidence="7 8">
    <name type="scientific">Saccharicrinis fermentans DSM 9555 = JCM 21142</name>
    <dbReference type="NCBI Taxonomy" id="869213"/>
    <lineage>
        <taxon>Bacteria</taxon>
        <taxon>Pseudomonadati</taxon>
        <taxon>Bacteroidota</taxon>
        <taxon>Bacteroidia</taxon>
        <taxon>Marinilabiliales</taxon>
        <taxon>Marinilabiliaceae</taxon>
        <taxon>Saccharicrinis</taxon>
    </lineage>
</organism>
<dbReference type="InterPro" id="IPR007197">
    <property type="entry name" value="rSAM"/>
</dbReference>
<keyword evidence="3" id="KW-0479">Metal-binding</keyword>
<sequence>MDTNILLISPPFTQLNTPYPAAPYLKGFLNSKNIRSYQVDLGLEVILKIFSKEGLTQIFQTTDNIDAPLSDNSKRILHNKDKYIHVIDHVISFLQGNNDMLSHRICSDHYLPRASRFDQADDLDWSFGNMGIRDRARYLSTLFLEDISDFMVENIDPHFGFSRYAERLSSSAFYFDSIYDELHEENSLIVEFQLHILKKHLQKEHPTLVALTVPFPGNLFSALKCGELIKKDYPHIKVCLGGGYANTELRSLSDPRIFEYLDFITLDDGEMPLYNIVEYIKGTRSIDTLKRTFVAIKNKVEFVDNSEDKDISFRQSVCPDYSDINVGQYISVIEVTNPMHRLWSDGFWNKLTMAHGCYWGRCTFCDTTLDYISRFEPATASAICNKMEEIINTTGHSGFHFVDEAAPPALMIGLAKEIIRRRLNVSWWTNVRFETSFTKDVCSLLKRSGCIAVSGGLEVASNRILSLINKGVSVEKVAQVCKNFTEAGILTHAYLMYGFPTQTTQETIDSLEVVRQLFEQQIIHSGFWHQFALTAHSPVGKNPGKFHVEIKHPETNPFANNDLEHIDPTGAHHQNFSAGLKKSLFNFMQDVGFDLPLQQWFDFKIPHTTLPYNLISKALDNNTQHTPSPNNKLIWIENIPTTRYYTRKKKNKTHEMCELTFFLSSETTHLNIKASLAKWILSLLEKCTIDNETQPTFHQVENDFIENNLGDFSIFWQSFTLKQLKQFGLLII</sequence>
<evidence type="ECO:0000256" key="5">
    <source>
        <dbReference type="ARBA" id="ARBA00023014"/>
    </source>
</evidence>
<dbReference type="RefSeq" id="WP_027472056.1">
    <property type="nucleotide sequence ID" value="NZ_BAMD01000054.1"/>
</dbReference>
<dbReference type="STRING" id="869213.GCA_000517085_02453"/>
<dbReference type="GO" id="GO:0051536">
    <property type="term" value="F:iron-sulfur cluster binding"/>
    <property type="evidence" value="ECO:0007669"/>
    <property type="project" value="UniProtKB-KW"/>
</dbReference>
<keyword evidence="4" id="KW-0408">Iron</keyword>
<dbReference type="GO" id="GO:0046872">
    <property type="term" value="F:metal ion binding"/>
    <property type="evidence" value="ECO:0007669"/>
    <property type="project" value="UniProtKB-KW"/>
</dbReference>
<dbReference type="PANTHER" id="PTHR43409:SF7">
    <property type="entry name" value="BLL1977 PROTEIN"/>
    <property type="match status" value="1"/>
</dbReference>
<dbReference type="AlphaFoldDB" id="W7YQM0"/>
<dbReference type="Pfam" id="PF04055">
    <property type="entry name" value="Radical_SAM"/>
    <property type="match status" value="1"/>
</dbReference>
<feature type="domain" description="Radical SAM core" evidence="6">
    <location>
        <begin position="343"/>
        <end position="577"/>
    </location>
</feature>
<accession>W7YQM0</accession>
<dbReference type="PROSITE" id="PS51918">
    <property type="entry name" value="RADICAL_SAM"/>
    <property type="match status" value="1"/>
</dbReference>
<dbReference type="InterPro" id="IPR023404">
    <property type="entry name" value="rSAM_horseshoe"/>
</dbReference>